<accession>A0AA35WK53</accession>
<comment type="catalytic activity">
    <reaction evidence="5">
        <text>a 3,4-dihydroxy-5-(all-trans-polyprenyl)benzoate + S-adenosyl-L-methionine = a 4-hydroxy-3-methoxy-5-(all-trans-polyprenyl)benzoate + S-adenosyl-L-homocysteine + H(+)</text>
        <dbReference type="Rhea" id="RHEA:44452"/>
        <dbReference type="Rhea" id="RHEA-COMP:10930"/>
        <dbReference type="Rhea" id="RHEA-COMP:10931"/>
        <dbReference type="ChEBI" id="CHEBI:15378"/>
        <dbReference type="ChEBI" id="CHEBI:57856"/>
        <dbReference type="ChEBI" id="CHEBI:59789"/>
        <dbReference type="ChEBI" id="CHEBI:64694"/>
        <dbReference type="ChEBI" id="CHEBI:84443"/>
        <dbReference type="EC" id="2.1.1.114"/>
    </reaction>
</comment>
<keyword evidence="5" id="KW-0479">Metal-binding</keyword>
<evidence type="ECO:0000313" key="7">
    <source>
        <dbReference type="EMBL" id="CAI8017350.1"/>
    </source>
</evidence>
<evidence type="ECO:0000256" key="3">
    <source>
        <dbReference type="ARBA" id="ARBA00022688"/>
    </source>
</evidence>
<evidence type="ECO:0000259" key="6">
    <source>
        <dbReference type="Pfam" id="PF08241"/>
    </source>
</evidence>
<keyword evidence="5" id="KW-0472">Membrane</keyword>
<dbReference type="GO" id="GO:0046872">
    <property type="term" value="F:metal ion binding"/>
    <property type="evidence" value="ECO:0007669"/>
    <property type="project" value="UniProtKB-KW"/>
</dbReference>
<dbReference type="PANTHER" id="PTHR43464">
    <property type="entry name" value="METHYLTRANSFERASE"/>
    <property type="match status" value="1"/>
</dbReference>
<evidence type="ECO:0000256" key="2">
    <source>
        <dbReference type="ARBA" id="ARBA00022679"/>
    </source>
</evidence>
<comment type="pathway">
    <text evidence="5">Cofactor biosynthesis; ubiquinone biosynthesis.</text>
</comment>
<comment type="subunit">
    <text evidence="5">Component of a multi-subunit COQ enzyme complex.</text>
</comment>
<comment type="catalytic activity">
    <reaction evidence="5">
        <text>a 3-demethylubiquinol + S-adenosyl-L-methionine = a ubiquinol + S-adenosyl-L-homocysteine + H(+)</text>
        <dbReference type="Rhea" id="RHEA:44380"/>
        <dbReference type="Rhea" id="RHEA-COMP:9566"/>
        <dbReference type="Rhea" id="RHEA-COMP:10914"/>
        <dbReference type="ChEBI" id="CHEBI:15378"/>
        <dbReference type="ChEBI" id="CHEBI:17976"/>
        <dbReference type="ChEBI" id="CHEBI:57856"/>
        <dbReference type="ChEBI" id="CHEBI:59789"/>
        <dbReference type="ChEBI" id="CHEBI:84422"/>
        <dbReference type="EC" id="2.1.1.64"/>
    </reaction>
</comment>
<feature type="binding site" evidence="5">
    <location>
        <position position="170"/>
    </location>
    <ligand>
        <name>Mg(2+)</name>
        <dbReference type="ChEBI" id="CHEBI:18420"/>
    </ligand>
</feature>
<comment type="catalytic activity">
    <reaction evidence="5">
        <text>a 3-demethylubiquinone + S-adenosyl-L-methionine = a ubiquinone + S-adenosyl-L-homocysteine</text>
        <dbReference type="Rhea" id="RHEA:81215"/>
        <dbReference type="Rhea" id="RHEA-COMP:9565"/>
        <dbReference type="Rhea" id="RHEA-COMP:19654"/>
        <dbReference type="ChEBI" id="CHEBI:16389"/>
        <dbReference type="ChEBI" id="CHEBI:57856"/>
        <dbReference type="ChEBI" id="CHEBI:59789"/>
        <dbReference type="ChEBI" id="CHEBI:231825"/>
    </reaction>
</comment>
<feature type="binding site" evidence="5">
    <location>
        <position position="64"/>
    </location>
    <ligand>
        <name>S-adenosyl-L-methionine</name>
        <dbReference type="ChEBI" id="CHEBI:59789"/>
    </ligand>
</feature>
<organism evidence="7 8">
    <name type="scientific">Geodia barretti</name>
    <name type="common">Barrett's horny sponge</name>
    <dbReference type="NCBI Taxonomy" id="519541"/>
    <lineage>
        <taxon>Eukaryota</taxon>
        <taxon>Metazoa</taxon>
        <taxon>Porifera</taxon>
        <taxon>Demospongiae</taxon>
        <taxon>Heteroscleromorpha</taxon>
        <taxon>Tetractinellida</taxon>
        <taxon>Astrophorina</taxon>
        <taxon>Geodiidae</taxon>
        <taxon>Geodia</taxon>
    </lineage>
</organism>
<sequence>MRQRICSFAIWSRVRYRYTCTPLSAVRKRWKSTEAGEGDKFSRLDWWGEGGVMVRVLRSMNSIRVPLVYNSLLGRPPEATPTYHAPKPLEGCSVLDVGCGAGFLTEPLAQLGAKVIGVEPSREVLAVAERRLNLDPELASRIEYSCMTLEEMREEEREGFDCVVASEVAEHVDDLSLFLHLLSSSVKPGGSIILTTINRTVQSFLTVIAGAEYVLPLLPRGTHSWTQFITPEELTAGLERREGVAVDWVRGMWFNPLTSQWAWSNSTSVNYAIRAVRTY</sequence>
<keyword evidence="8" id="KW-1185">Reference proteome</keyword>
<evidence type="ECO:0000256" key="5">
    <source>
        <dbReference type="HAMAP-Rule" id="MF_03190"/>
    </source>
</evidence>
<keyword evidence="7" id="KW-0830">Ubiquinone</keyword>
<dbReference type="EC" id="2.1.1.64" evidence="5"/>
<dbReference type="Gene3D" id="3.40.50.150">
    <property type="entry name" value="Vaccinia Virus protein VP39"/>
    <property type="match status" value="1"/>
</dbReference>
<dbReference type="GO" id="GO:0031314">
    <property type="term" value="C:extrinsic component of mitochondrial inner membrane"/>
    <property type="evidence" value="ECO:0007669"/>
    <property type="project" value="UniProtKB-UniRule"/>
</dbReference>
<dbReference type="EMBL" id="CASHTH010001619">
    <property type="protein sequence ID" value="CAI8017350.1"/>
    <property type="molecule type" value="Genomic_DNA"/>
</dbReference>
<evidence type="ECO:0000256" key="1">
    <source>
        <dbReference type="ARBA" id="ARBA00022603"/>
    </source>
</evidence>
<dbReference type="InterPro" id="IPR013216">
    <property type="entry name" value="Methyltransf_11"/>
</dbReference>
<dbReference type="NCBIfam" id="TIGR01983">
    <property type="entry name" value="UbiG"/>
    <property type="match status" value="1"/>
</dbReference>
<keyword evidence="5" id="KW-0496">Mitochondrion</keyword>
<feature type="binding site" evidence="5">
    <location>
        <position position="166"/>
    </location>
    <ligand>
        <name>S-adenosyl-L-methionine</name>
        <dbReference type="ChEBI" id="CHEBI:59789"/>
    </ligand>
</feature>
<proteinExistence type="inferred from homology"/>
<gene>
    <name evidence="7" type="ORF">GBAR_LOCUS10545</name>
</gene>
<feature type="domain" description="Methyltransferase type 11" evidence="6">
    <location>
        <begin position="95"/>
        <end position="194"/>
    </location>
</feature>
<evidence type="ECO:0000256" key="4">
    <source>
        <dbReference type="ARBA" id="ARBA00022691"/>
    </source>
</evidence>
<reference evidence="7" key="1">
    <citation type="submission" date="2023-03" db="EMBL/GenBank/DDBJ databases">
        <authorList>
            <person name="Steffen K."/>
            <person name="Cardenas P."/>
        </authorList>
    </citation>
    <scope>NUCLEOTIDE SEQUENCE</scope>
</reference>
<dbReference type="InterPro" id="IPR029063">
    <property type="entry name" value="SAM-dependent_MTases_sf"/>
</dbReference>
<keyword evidence="3 5" id="KW-0831">Ubiquinone biosynthesis</keyword>
<name>A0AA35WK53_GEOBA</name>
<comment type="caution">
    <text evidence="7">The sequence shown here is derived from an EMBL/GenBank/DDBJ whole genome shotgun (WGS) entry which is preliminary data.</text>
</comment>
<protein>
    <recommendedName>
        <fullName evidence="5">Ubiquinone biosynthesis O-methyltransferase, mitochondrial</fullName>
    </recommendedName>
    <alternativeName>
        <fullName evidence="5">3-demethylubiquinol 3-O-methyltransferase</fullName>
        <ecNumber evidence="5">2.1.1.64</ecNumber>
    </alternativeName>
    <alternativeName>
        <fullName evidence="5">3-demethylubiquinone 3-O-methyltransferase</fullName>
        <ecNumber evidence="5">2.1.1.-</ecNumber>
    </alternativeName>
    <alternativeName>
        <fullName evidence="5">Polyprenyldihydroxybenzoate methyltransferase</fullName>
        <ecNumber evidence="5">2.1.1.114</ecNumber>
    </alternativeName>
</protein>
<feature type="binding site" evidence="5">
    <location>
        <position position="171"/>
    </location>
    <ligand>
        <name>Mg(2+)</name>
        <dbReference type="ChEBI" id="CHEBI:18420"/>
    </ligand>
</feature>
<dbReference type="Proteomes" id="UP001174909">
    <property type="component" value="Unassembled WGS sequence"/>
</dbReference>
<dbReference type="InterPro" id="IPR010233">
    <property type="entry name" value="UbiG_MeTrfase"/>
</dbReference>
<feature type="binding site" evidence="5">
    <location>
        <position position="98"/>
    </location>
    <ligand>
        <name>S-adenosyl-L-methionine</name>
        <dbReference type="ChEBI" id="CHEBI:59789"/>
    </ligand>
</feature>
<comment type="caution">
    <text evidence="5">Lacks conserved residue(s) required for the propagation of feature annotation.</text>
</comment>
<dbReference type="EC" id="2.1.1.114" evidence="5"/>
<comment type="function">
    <text evidence="5">O-methyltransferase required for two non-consecutive steps during ubiquinone biosynthesis. Catalyzes the 2 O-methylation of 3,4-dihydroxy-5-(all-trans-polyprenyl)benzoic acid into 4-hydroxy-3-methoxy-5-(all-trans-polyprenyl)benzoic acid. Also catalyzes the last step of ubiquinone biosynthesis by mediating methylation of 3-demethylubiquinone into ubiquinone. Also able to mediate the methylation of 3-demethylubiquinol into ubiquinol.</text>
</comment>
<feature type="binding site" evidence="5">
    <location>
        <position position="167"/>
    </location>
    <ligand>
        <name>Mg(2+)</name>
        <dbReference type="ChEBI" id="CHEBI:18420"/>
    </ligand>
</feature>
<comment type="cofactor">
    <cofactor evidence="5">
        <name>Mg(2+)</name>
        <dbReference type="ChEBI" id="CHEBI:18420"/>
    </cofactor>
</comment>
<dbReference type="HAMAP" id="MF_00472">
    <property type="entry name" value="UbiG"/>
    <property type="match status" value="1"/>
</dbReference>
<dbReference type="GO" id="GO:0061542">
    <property type="term" value="F:3-demethylubiquinol 3-O-methyltransferase activity"/>
    <property type="evidence" value="ECO:0007669"/>
    <property type="project" value="UniProtKB-UniRule"/>
</dbReference>
<dbReference type="EC" id="2.1.1.-" evidence="5"/>
<dbReference type="Pfam" id="PF08241">
    <property type="entry name" value="Methyltransf_11"/>
    <property type="match status" value="1"/>
</dbReference>
<comment type="similarity">
    <text evidence="5">Belongs to the class I-like SAM-binding methyltransferase superfamily. UbiG/COQ3 family.</text>
</comment>
<dbReference type="AlphaFoldDB" id="A0AA35WK53"/>
<keyword evidence="4 5" id="KW-0949">S-adenosyl-L-methionine</keyword>
<dbReference type="SUPFAM" id="SSF53335">
    <property type="entry name" value="S-adenosyl-L-methionine-dependent methyltransferases"/>
    <property type="match status" value="1"/>
</dbReference>
<keyword evidence="5" id="KW-0460">Magnesium</keyword>
<evidence type="ECO:0000313" key="8">
    <source>
        <dbReference type="Proteomes" id="UP001174909"/>
    </source>
</evidence>
<dbReference type="CDD" id="cd02440">
    <property type="entry name" value="AdoMet_MTases"/>
    <property type="match status" value="1"/>
</dbReference>
<keyword evidence="1 5" id="KW-0489">Methyltransferase</keyword>
<dbReference type="GO" id="GO:0032259">
    <property type="term" value="P:methylation"/>
    <property type="evidence" value="ECO:0007669"/>
    <property type="project" value="UniProtKB-KW"/>
</dbReference>
<keyword evidence="2 5" id="KW-0808">Transferase</keyword>
<dbReference type="PANTHER" id="PTHR43464:SF19">
    <property type="entry name" value="UBIQUINONE BIOSYNTHESIS O-METHYLTRANSFERASE, MITOCHONDRIAL"/>
    <property type="match status" value="1"/>
</dbReference>
<dbReference type="GO" id="GO:0010420">
    <property type="term" value="F:polyprenyldihydroxybenzoate methyltransferase activity"/>
    <property type="evidence" value="ECO:0007669"/>
    <property type="project" value="UniProtKB-UniRule"/>
</dbReference>
<keyword evidence="5" id="KW-0999">Mitochondrion inner membrane</keyword>
<comment type="subcellular location">
    <subcellularLocation>
        <location evidence="5">Mitochondrion inner membrane</location>
        <topology evidence="5">Peripheral membrane protein</topology>
        <orientation evidence="5">Matrix side</orientation>
    </subcellularLocation>
</comment>